<keyword evidence="6" id="KW-0999">Mitochondrion inner membrane</keyword>
<reference evidence="12" key="1">
    <citation type="submission" date="2016-06" db="UniProtKB">
        <authorList>
            <consortium name="WormBaseParasite"/>
        </authorList>
    </citation>
    <scope>IDENTIFICATION</scope>
</reference>
<dbReference type="AlphaFoldDB" id="A0A183E1F5"/>
<evidence type="ECO:0000256" key="4">
    <source>
        <dbReference type="ARBA" id="ARBA00022692"/>
    </source>
</evidence>
<evidence type="ECO:0000256" key="2">
    <source>
        <dbReference type="ARBA" id="ARBA00006375"/>
    </source>
</evidence>
<comment type="similarity">
    <text evidence="2 11">Belongs to the mitochondrial carrier (TC 2.A.29) family.</text>
</comment>
<comment type="subcellular location">
    <subcellularLocation>
        <location evidence="1">Mitochondrion inner membrane</location>
        <topology evidence="1">Multi-pass membrane protein</topology>
    </subcellularLocation>
</comment>
<dbReference type="InterPro" id="IPR023395">
    <property type="entry name" value="MCP_dom_sf"/>
</dbReference>
<protein>
    <submittedName>
        <fullName evidence="12">Mitochondrial carrier domain-containing protein</fullName>
    </submittedName>
</protein>
<evidence type="ECO:0000256" key="1">
    <source>
        <dbReference type="ARBA" id="ARBA00004448"/>
    </source>
</evidence>
<keyword evidence="8" id="KW-0496">Mitochondrion</keyword>
<evidence type="ECO:0000256" key="5">
    <source>
        <dbReference type="ARBA" id="ARBA00022737"/>
    </source>
</evidence>
<proteinExistence type="inferred from homology"/>
<name>A0A183E1F5_9BILA</name>
<dbReference type="WBParaSite" id="GPUH_0001481501-mRNA-1">
    <property type="protein sequence ID" value="GPUH_0001481501-mRNA-1"/>
    <property type="gene ID" value="GPUH_0001481501"/>
</dbReference>
<keyword evidence="9 10" id="KW-0472">Membrane</keyword>
<sequence>LKRKALLTLDRKETNFLISFACGALSGSLAAFLTTPFDVVKTHRQVTLGEVPNGSPTTSNQSLRRYEMAENQCCKTCAPKSGGPQIKSKFTFALMKEIREKKGNRALFAGIICRCLRNLADHVSLRFNIKCRKTGYKSIAAKRLTGLTARVIKVSLACATMIGSYEYFKISFAKMNNIHADLEASKRQQR</sequence>
<evidence type="ECO:0000313" key="12">
    <source>
        <dbReference type="WBParaSite" id="GPUH_0001481501-mRNA-1"/>
    </source>
</evidence>
<keyword evidence="4 10" id="KW-0812">Transmembrane</keyword>
<evidence type="ECO:0000256" key="8">
    <source>
        <dbReference type="ARBA" id="ARBA00023128"/>
    </source>
</evidence>
<feature type="repeat" description="Solcar" evidence="10">
    <location>
        <begin position="14"/>
        <end position="136"/>
    </location>
</feature>
<evidence type="ECO:0000256" key="3">
    <source>
        <dbReference type="ARBA" id="ARBA00022448"/>
    </source>
</evidence>
<dbReference type="GO" id="GO:0005743">
    <property type="term" value="C:mitochondrial inner membrane"/>
    <property type="evidence" value="ECO:0007669"/>
    <property type="project" value="UniProtKB-SubCell"/>
</dbReference>
<keyword evidence="3 11" id="KW-0813">Transport</keyword>
<dbReference type="Pfam" id="PF00153">
    <property type="entry name" value="Mito_carr"/>
    <property type="match status" value="1"/>
</dbReference>
<keyword evidence="7" id="KW-1133">Transmembrane helix</keyword>
<evidence type="ECO:0000256" key="9">
    <source>
        <dbReference type="ARBA" id="ARBA00023136"/>
    </source>
</evidence>
<dbReference type="PANTHER" id="PTHR45760">
    <property type="entry name" value="FI19922P1-RELATED"/>
    <property type="match status" value="1"/>
</dbReference>
<evidence type="ECO:0000256" key="7">
    <source>
        <dbReference type="ARBA" id="ARBA00022989"/>
    </source>
</evidence>
<dbReference type="PROSITE" id="PS50920">
    <property type="entry name" value="SOLCAR"/>
    <property type="match status" value="1"/>
</dbReference>
<dbReference type="Gene3D" id="1.50.40.10">
    <property type="entry name" value="Mitochondrial carrier domain"/>
    <property type="match status" value="1"/>
</dbReference>
<keyword evidence="5" id="KW-0677">Repeat</keyword>
<dbReference type="InterPro" id="IPR018108">
    <property type="entry name" value="MCP_transmembrane"/>
</dbReference>
<organism evidence="12">
    <name type="scientific">Gongylonema pulchrum</name>
    <dbReference type="NCBI Taxonomy" id="637853"/>
    <lineage>
        <taxon>Eukaryota</taxon>
        <taxon>Metazoa</taxon>
        <taxon>Ecdysozoa</taxon>
        <taxon>Nematoda</taxon>
        <taxon>Chromadorea</taxon>
        <taxon>Rhabditida</taxon>
        <taxon>Spirurina</taxon>
        <taxon>Spiruromorpha</taxon>
        <taxon>Spiruroidea</taxon>
        <taxon>Gongylonematidae</taxon>
        <taxon>Gongylonema</taxon>
    </lineage>
</organism>
<accession>A0A183E1F5</accession>
<dbReference type="GO" id="GO:1990542">
    <property type="term" value="P:mitochondrial transmembrane transport"/>
    <property type="evidence" value="ECO:0007669"/>
    <property type="project" value="InterPro"/>
</dbReference>
<dbReference type="SUPFAM" id="SSF103506">
    <property type="entry name" value="Mitochondrial carrier"/>
    <property type="match status" value="1"/>
</dbReference>
<dbReference type="PANTHER" id="PTHR45760:SF2">
    <property type="entry name" value="FI19922P1-RELATED"/>
    <property type="match status" value="1"/>
</dbReference>
<evidence type="ECO:0000256" key="6">
    <source>
        <dbReference type="ARBA" id="ARBA00022792"/>
    </source>
</evidence>
<evidence type="ECO:0000256" key="10">
    <source>
        <dbReference type="PROSITE-ProRule" id="PRU00282"/>
    </source>
</evidence>
<dbReference type="InterPro" id="IPR045315">
    <property type="entry name" value="Mtm1-like"/>
</dbReference>
<evidence type="ECO:0000256" key="11">
    <source>
        <dbReference type="RuleBase" id="RU000488"/>
    </source>
</evidence>